<keyword evidence="12" id="KW-1185">Reference proteome</keyword>
<evidence type="ECO:0000256" key="9">
    <source>
        <dbReference type="ARBA" id="ARBA00022840"/>
    </source>
</evidence>
<accession>A0AAV0K0S6</accession>
<keyword evidence="8" id="KW-0274">FAD</keyword>
<dbReference type="GO" id="GO:0006747">
    <property type="term" value="P:FAD biosynthetic process"/>
    <property type="evidence" value="ECO:0007669"/>
    <property type="project" value="TreeGrafter"/>
</dbReference>
<evidence type="ECO:0000256" key="6">
    <source>
        <dbReference type="ARBA" id="ARBA00022695"/>
    </source>
</evidence>
<dbReference type="GO" id="GO:0005524">
    <property type="term" value="F:ATP binding"/>
    <property type="evidence" value="ECO:0007669"/>
    <property type="project" value="UniProtKB-KW"/>
</dbReference>
<dbReference type="SUPFAM" id="SSF52374">
    <property type="entry name" value="Nucleotidylyl transferase"/>
    <property type="match status" value="1"/>
</dbReference>
<keyword evidence="5" id="KW-0808">Transferase</keyword>
<protein>
    <recommendedName>
        <fullName evidence="2">FAD synthase</fullName>
        <ecNumber evidence="2">2.7.7.2</ecNumber>
    </recommendedName>
</protein>
<dbReference type="GO" id="GO:0003919">
    <property type="term" value="F:FMN adenylyltransferase activity"/>
    <property type="evidence" value="ECO:0007669"/>
    <property type="project" value="UniProtKB-EC"/>
</dbReference>
<evidence type="ECO:0000256" key="1">
    <source>
        <dbReference type="ARBA" id="ARBA00004726"/>
    </source>
</evidence>
<name>A0AAV0K0S6_9ROSI</name>
<dbReference type="InterPro" id="IPR014729">
    <property type="entry name" value="Rossmann-like_a/b/a_fold"/>
</dbReference>
<dbReference type="AlphaFoldDB" id="A0AAV0K0S6"/>
<dbReference type="EC" id="2.7.7.2" evidence="2"/>
<dbReference type="Gene3D" id="3.40.50.620">
    <property type="entry name" value="HUPs"/>
    <property type="match status" value="1"/>
</dbReference>
<evidence type="ECO:0000313" key="12">
    <source>
        <dbReference type="Proteomes" id="UP001154282"/>
    </source>
</evidence>
<keyword evidence="4" id="KW-0288">FMN</keyword>
<evidence type="ECO:0000256" key="5">
    <source>
        <dbReference type="ARBA" id="ARBA00022679"/>
    </source>
</evidence>
<evidence type="ECO:0000256" key="7">
    <source>
        <dbReference type="ARBA" id="ARBA00022741"/>
    </source>
</evidence>
<keyword evidence="3" id="KW-0285">Flavoprotein</keyword>
<dbReference type="GO" id="GO:0009507">
    <property type="term" value="C:chloroplast"/>
    <property type="evidence" value="ECO:0007669"/>
    <property type="project" value="TreeGrafter"/>
</dbReference>
<evidence type="ECO:0000259" key="10">
    <source>
        <dbReference type="Pfam" id="PF06574"/>
    </source>
</evidence>
<comment type="pathway">
    <text evidence="1">Cofactor biosynthesis; FAD biosynthesis; FAD from FMN: step 1/1.</text>
</comment>
<dbReference type="EMBL" id="CAMGYJ010000005">
    <property type="protein sequence ID" value="CAI0415762.1"/>
    <property type="molecule type" value="Genomic_DNA"/>
</dbReference>
<reference evidence="11" key="1">
    <citation type="submission" date="2022-08" db="EMBL/GenBank/DDBJ databases">
        <authorList>
            <person name="Gutierrez-Valencia J."/>
        </authorList>
    </citation>
    <scope>NUCLEOTIDE SEQUENCE</scope>
</reference>
<evidence type="ECO:0000256" key="4">
    <source>
        <dbReference type="ARBA" id="ARBA00022643"/>
    </source>
</evidence>
<dbReference type="GO" id="GO:0009231">
    <property type="term" value="P:riboflavin biosynthetic process"/>
    <property type="evidence" value="ECO:0007669"/>
    <property type="project" value="InterPro"/>
</dbReference>
<evidence type="ECO:0000256" key="2">
    <source>
        <dbReference type="ARBA" id="ARBA00012393"/>
    </source>
</evidence>
<organism evidence="11 12">
    <name type="scientific">Linum tenue</name>
    <dbReference type="NCBI Taxonomy" id="586396"/>
    <lineage>
        <taxon>Eukaryota</taxon>
        <taxon>Viridiplantae</taxon>
        <taxon>Streptophyta</taxon>
        <taxon>Embryophyta</taxon>
        <taxon>Tracheophyta</taxon>
        <taxon>Spermatophyta</taxon>
        <taxon>Magnoliopsida</taxon>
        <taxon>eudicotyledons</taxon>
        <taxon>Gunneridae</taxon>
        <taxon>Pentapetalae</taxon>
        <taxon>rosids</taxon>
        <taxon>fabids</taxon>
        <taxon>Malpighiales</taxon>
        <taxon>Linaceae</taxon>
        <taxon>Linum</taxon>
    </lineage>
</organism>
<dbReference type="Pfam" id="PF06574">
    <property type="entry name" value="FAD_syn"/>
    <property type="match status" value="1"/>
</dbReference>
<comment type="caution">
    <text evidence="11">The sequence shown here is derived from an EMBL/GenBank/DDBJ whole genome shotgun (WGS) entry which is preliminary data.</text>
</comment>
<sequence length="502" mass="55213">MPEPVTPSHGSESSPLLVLFVFSVRPSFPYLPFLRSRSHGLASLPAPPSSTSPFSPAFSLGGAKRRRARLRLANALPEYLCPLFSFASNLRLSFGESFDESLNQAVDEEVKSVGREGGVLTMLVGGGSRISHHLRECNHRHQYYRDPQQALAVGLGFCSSRIVQLSSLIFKPESTAVVGGRQYRSTVKPRILSFSSLRSKSPGEIPILSDCFSDREDDCKNLSEGLSSVAGGIVALGKFEALHIGHRELAIQASKVGVPYLLSFVGMAEVLGWEPRPPIVANCDRHRVLSSWAPHCGNVVPAEFQMEFSNVRLLTPRQFVEKLCKELEVSGVVAGENYRFGYKAAGDTSELLQLCNEHGIQAYIINSVMDKHRRDPLKLDINDSKDKGQVSSTRVRHALAAGDMDYVTELLGRRHRLMVTVEEQNLCGIDSSRYKVSVPKSSLLNLPPKDGAYEKCSLFLDDEHDDLGTPCRVTIDSTTVHLEVDCSSSLRDVKLVGIEFGD</sequence>
<dbReference type="PANTHER" id="PTHR12714">
    <property type="entry name" value="PROTEIN-S ISOPRENYLCYSTEINE O-METHYLTRANSFERASE"/>
    <property type="match status" value="1"/>
</dbReference>
<dbReference type="InterPro" id="IPR015864">
    <property type="entry name" value="FAD_synthase"/>
</dbReference>
<dbReference type="Proteomes" id="UP001154282">
    <property type="component" value="Unassembled WGS sequence"/>
</dbReference>
<keyword evidence="7" id="KW-0547">Nucleotide-binding</keyword>
<keyword evidence="9" id="KW-0067">ATP-binding</keyword>
<keyword evidence="6" id="KW-0548">Nucleotidyltransferase</keyword>
<evidence type="ECO:0000256" key="3">
    <source>
        <dbReference type="ARBA" id="ARBA00022630"/>
    </source>
</evidence>
<evidence type="ECO:0000256" key="8">
    <source>
        <dbReference type="ARBA" id="ARBA00022827"/>
    </source>
</evidence>
<gene>
    <name evidence="11" type="ORF">LITE_LOCUS16749</name>
</gene>
<proteinExistence type="predicted"/>
<feature type="domain" description="FAD synthetase" evidence="10">
    <location>
        <begin position="231"/>
        <end position="372"/>
    </location>
</feature>
<dbReference type="PANTHER" id="PTHR12714:SF20">
    <property type="entry name" value="FAD SYNTHETASE 1, CHLOROPLASTIC-RELATED"/>
    <property type="match status" value="1"/>
</dbReference>
<evidence type="ECO:0000313" key="11">
    <source>
        <dbReference type="EMBL" id="CAI0415762.1"/>
    </source>
</evidence>